<keyword evidence="1" id="KW-1133">Transmembrane helix</keyword>
<dbReference type="EnsemblPlants" id="TuG1812G0300002814.01.T01">
    <property type="protein sequence ID" value="TuG1812G0300002814.01.T01.cds319339"/>
    <property type="gene ID" value="TuG1812G0300002814.01"/>
</dbReference>
<accession>A0A8R7PSA5</accession>
<proteinExistence type="predicted"/>
<evidence type="ECO:0000313" key="2">
    <source>
        <dbReference type="EnsemblPlants" id="TuG1812G0300002814.01.T01.cds319339"/>
    </source>
</evidence>
<name>A0A8R7PSA5_TRIUA</name>
<reference evidence="2" key="2">
    <citation type="submission" date="2018-03" db="EMBL/GenBank/DDBJ databases">
        <title>The Triticum urartu genome reveals the dynamic nature of wheat genome evolution.</title>
        <authorList>
            <person name="Ling H."/>
            <person name="Ma B."/>
            <person name="Shi X."/>
            <person name="Liu H."/>
            <person name="Dong L."/>
            <person name="Sun H."/>
            <person name="Cao Y."/>
            <person name="Gao Q."/>
            <person name="Zheng S."/>
            <person name="Li Y."/>
            <person name="Yu Y."/>
            <person name="Du H."/>
            <person name="Qi M."/>
            <person name="Li Y."/>
            <person name="Yu H."/>
            <person name="Cui Y."/>
            <person name="Wang N."/>
            <person name="Chen C."/>
            <person name="Wu H."/>
            <person name="Zhao Y."/>
            <person name="Zhang J."/>
            <person name="Li Y."/>
            <person name="Zhou W."/>
            <person name="Zhang B."/>
            <person name="Hu W."/>
            <person name="Eijk M."/>
            <person name="Tang J."/>
            <person name="Witsenboer H."/>
            <person name="Zhao S."/>
            <person name="Li Z."/>
            <person name="Zhang A."/>
            <person name="Wang D."/>
            <person name="Liang C."/>
        </authorList>
    </citation>
    <scope>NUCLEOTIDE SEQUENCE [LARGE SCALE GENOMIC DNA]</scope>
    <source>
        <strain evidence="2">cv. G1812</strain>
    </source>
</reference>
<keyword evidence="1" id="KW-0472">Membrane</keyword>
<reference evidence="2" key="3">
    <citation type="submission" date="2022-06" db="UniProtKB">
        <authorList>
            <consortium name="EnsemblPlants"/>
        </authorList>
    </citation>
    <scope>IDENTIFICATION</scope>
</reference>
<organism evidence="2 3">
    <name type="scientific">Triticum urartu</name>
    <name type="common">Red wild einkorn</name>
    <name type="synonym">Crithodium urartu</name>
    <dbReference type="NCBI Taxonomy" id="4572"/>
    <lineage>
        <taxon>Eukaryota</taxon>
        <taxon>Viridiplantae</taxon>
        <taxon>Streptophyta</taxon>
        <taxon>Embryophyta</taxon>
        <taxon>Tracheophyta</taxon>
        <taxon>Spermatophyta</taxon>
        <taxon>Magnoliopsida</taxon>
        <taxon>Liliopsida</taxon>
        <taxon>Poales</taxon>
        <taxon>Poaceae</taxon>
        <taxon>BOP clade</taxon>
        <taxon>Pooideae</taxon>
        <taxon>Triticodae</taxon>
        <taxon>Triticeae</taxon>
        <taxon>Triticinae</taxon>
        <taxon>Triticum</taxon>
    </lineage>
</organism>
<protein>
    <submittedName>
        <fullName evidence="2">Uncharacterized protein</fullName>
    </submittedName>
</protein>
<dbReference type="Proteomes" id="UP000015106">
    <property type="component" value="Chromosome 3"/>
</dbReference>
<sequence length="88" mass="9272">MYERTYTSGGRRTVIVVIVVVAVRLGLPMPPAAPGVTRRGVNGVGGNAAVLDDVAHGLGRRRHEKLSLSMQANHKLGVWTQAVAASLS</sequence>
<keyword evidence="3" id="KW-1185">Reference proteome</keyword>
<reference evidence="3" key="1">
    <citation type="journal article" date="2013" name="Nature">
        <title>Draft genome of the wheat A-genome progenitor Triticum urartu.</title>
        <authorList>
            <person name="Ling H.Q."/>
            <person name="Zhao S."/>
            <person name="Liu D."/>
            <person name="Wang J."/>
            <person name="Sun H."/>
            <person name="Zhang C."/>
            <person name="Fan H."/>
            <person name="Li D."/>
            <person name="Dong L."/>
            <person name="Tao Y."/>
            <person name="Gao C."/>
            <person name="Wu H."/>
            <person name="Li Y."/>
            <person name="Cui Y."/>
            <person name="Guo X."/>
            <person name="Zheng S."/>
            <person name="Wang B."/>
            <person name="Yu K."/>
            <person name="Liang Q."/>
            <person name="Yang W."/>
            <person name="Lou X."/>
            <person name="Chen J."/>
            <person name="Feng M."/>
            <person name="Jian J."/>
            <person name="Zhang X."/>
            <person name="Luo G."/>
            <person name="Jiang Y."/>
            <person name="Liu J."/>
            <person name="Wang Z."/>
            <person name="Sha Y."/>
            <person name="Zhang B."/>
            <person name="Wu H."/>
            <person name="Tang D."/>
            <person name="Shen Q."/>
            <person name="Xue P."/>
            <person name="Zou S."/>
            <person name="Wang X."/>
            <person name="Liu X."/>
            <person name="Wang F."/>
            <person name="Yang Y."/>
            <person name="An X."/>
            <person name="Dong Z."/>
            <person name="Zhang K."/>
            <person name="Zhang X."/>
            <person name="Luo M.C."/>
            <person name="Dvorak J."/>
            <person name="Tong Y."/>
            <person name="Wang J."/>
            <person name="Yang H."/>
            <person name="Li Z."/>
            <person name="Wang D."/>
            <person name="Zhang A."/>
            <person name="Wang J."/>
        </authorList>
    </citation>
    <scope>NUCLEOTIDE SEQUENCE</scope>
    <source>
        <strain evidence="3">cv. G1812</strain>
    </source>
</reference>
<feature type="transmembrane region" description="Helical" evidence="1">
    <location>
        <begin position="12"/>
        <end position="29"/>
    </location>
</feature>
<dbReference type="Gramene" id="TuG1812G0300002814.01.T01">
    <property type="protein sequence ID" value="TuG1812G0300002814.01.T01.cds319339"/>
    <property type="gene ID" value="TuG1812G0300002814.01"/>
</dbReference>
<keyword evidence="1" id="KW-0812">Transmembrane</keyword>
<evidence type="ECO:0000256" key="1">
    <source>
        <dbReference type="SAM" id="Phobius"/>
    </source>
</evidence>
<evidence type="ECO:0000313" key="3">
    <source>
        <dbReference type="Proteomes" id="UP000015106"/>
    </source>
</evidence>
<dbReference type="AlphaFoldDB" id="A0A8R7PSA5"/>